<dbReference type="PROSITE" id="PS01303">
    <property type="entry name" value="BCCT"/>
    <property type="match status" value="1"/>
</dbReference>
<keyword evidence="4" id="KW-1003">Cell membrane</keyword>
<reference evidence="9 10" key="1">
    <citation type="journal article" date="2019" name="Int. J. Syst. Evol. Microbiol.">
        <title>The Global Catalogue of Microorganisms (GCM) 10K type strain sequencing project: providing services to taxonomists for standard genome sequencing and annotation.</title>
        <authorList>
            <consortium name="The Broad Institute Genomics Platform"/>
            <consortium name="The Broad Institute Genome Sequencing Center for Infectious Disease"/>
            <person name="Wu L."/>
            <person name="Ma J."/>
        </authorList>
    </citation>
    <scope>NUCLEOTIDE SEQUENCE [LARGE SCALE GENOMIC DNA]</scope>
    <source>
        <strain evidence="9 10">JCM 1407</strain>
    </source>
</reference>
<sequence>MANKIEKKDNKVFYISLVIVFAIVLWGLIAPKNFSDVGNKAYSFLTDKFGWLYLMSMLFFVFFGLAIAFSKYGKIRLGPDDSKPEYKTSSWFAMLFGAGMGIGLVFWGVAEPISHFVNPPGLKPGSTEAANFAMMVSFKHWGFHPWANYSILGMALAYFQFRKKKPGLISSIFIPLIGEEGARGTKGKIIDIFAVFATVAGVATSLGLGTLQINSGLNYLFNIPQNKIVQMVIIGIITVIFIWTAVTGIKKGIKLISDINLYVAFVLLLLVIIIGPTLKIFNSLTNGLGMYISDFVKNSLHIEAFGDNSWISNWTIFYWAWWIAWAPFVGTFIARISKGRTIREFIIGVILAPSLASFIWFASFGTLGINLGSKLSLNTLRVMAKVPETALFQVINEYPLAVLVSLITIFLLCTFFITSANSATFVLSMFTSNGDLNPKNSKKVLWGVIQALLATVLLLTGGLKSLQVCSVAAAFPFIFIMILGCISFVKALQQEGKETIENDSKKNITVKSNNNVSS</sequence>
<keyword evidence="3" id="KW-0813">Transport</keyword>
<organism evidence="9 10">
    <name type="scientific">Clostridium oceanicum</name>
    <dbReference type="NCBI Taxonomy" id="1543"/>
    <lineage>
        <taxon>Bacteria</taxon>
        <taxon>Bacillati</taxon>
        <taxon>Bacillota</taxon>
        <taxon>Clostridia</taxon>
        <taxon>Eubacteriales</taxon>
        <taxon>Clostridiaceae</taxon>
        <taxon>Clostridium</taxon>
    </lineage>
</organism>
<keyword evidence="7 8" id="KW-0472">Membrane</keyword>
<evidence type="ECO:0000256" key="4">
    <source>
        <dbReference type="ARBA" id="ARBA00022475"/>
    </source>
</evidence>
<comment type="caution">
    <text evidence="9">The sequence shown here is derived from an EMBL/GenBank/DDBJ whole genome shotgun (WGS) entry which is preliminary data.</text>
</comment>
<dbReference type="PANTHER" id="PTHR30047">
    <property type="entry name" value="HIGH-AFFINITY CHOLINE TRANSPORT PROTEIN-RELATED"/>
    <property type="match status" value="1"/>
</dbReference>
<keyword evidence="5 8" id="KW-0812">Transmembrane</keyword>
<comment type="similarity">
    <text evidence="2">Belongs to the BCCT transporter (TC 2.A.15) family.</text>
</comment>
<evidence type="ECO:0000256" key="8">
    <source>
        <dbReference type="SAM" id="Phobius"/>
    </source>
</evidence>
<dbReference type="PANTHER" id="PTHR30047:SF7">
    <property type="entry name" value="HIGH-AFFINITY CHOLINE TRANSPORT PROTEIN"/>
    <property type="match status" value="1"/>
</dbReference>
<feature type="transmembrane region" description="Helical" evidence="8">
    <location>
        <begin position="91"/>
        <end position="110"/>
    </location>
</feature>
<feature type="transmembrane region" description="Helical" evidence="8">
    <location>
        <begin position="228"/>
        <end position="249"/>
    </location>
</feature>
<feature type="transmembrane region" description="Helical" evidence="8">
    <location>
        <begin position="346"/>
        <end position="369"/>
    </location>
</feature>
<evidence type="ECO:0000313" key="9">
    <source>
        <dbReference type="EMBL" id="GAA0739873.1"/>
    </source>
</evidence>
<proteinExistence type="inferred from homology"/>
<feature type="transmembrane region" description="Helical" evidence="8">
    <location>
        <begin position="50"/>
        <end position="70"/>
    </location>
</feature>
<evidence type="ECO:0000256" key="3">
    <source>
        <dbReference type="ARBA" id="ARBA00022448"/>
    </source>
</evidence>
<gene>
    <name evidence="9" type="ORF">GCM10008906_19100</name>
</gene>
<dbReference type="NCBIfam" id="TIGR00842">
    <property type="entry name" value="bcct"/>
    <property type="match status" value="1"/>
</dbReference>
<feature type="transmembrane region" description="Helical" evidence="8">
    <location>
        <begin position="469"/>
        <end position="489"/>
    </location>
</feature>
<keyword evidence="6 8" id="KW-1133">Transmembrane helix</keyword>
<feature type="transmembrane region" description="Helical" evidence="8">
    <location>
        <begin position="143"/>
        <end position="161"/>
    </location>
</feature>
<evidence type="ECO:0000313" key="10">
    <source>
        <dbReference type="Proteomes" id="UP001501510"/>
    </source>
</evidence>
<evidence type="ECO:0000256" key="6">
    <source>
        <dbReference type="ARBA" id="ARBA00022989"/>
    </source>
</evidence>
<feature type="transmembrane region" description="Helical" evidence="8">
    <location>
        <begin position="444"/>
        <end position="463"/>
    </location>
</feature>
<evidence type="ECO:0000256" key="5">
    <source>
        <dbReference type="ARBA" id="ARBA00022692"/>
    </source>
</evidence>
<dbReference type="InterPro" id="IPR000060">
    <property type="entry name" value="BCCT_transptr"/>
</dbReference>
<name>A0ABN1JHC4_9CLOT</name>
<evidence type="ECO:0000256" key="1">
    <source>
        <dbReference type="ARBA" id="ARBA00004651"/>
    </source>
</evidence>
<dbReference type="RefSeq" id="WP_343761135.1">
    <property type="nucleotide sequence ID" value="NZ_BAAACG010000009.1"/>
</dbReference>
<feature type="transmembrane region" description="Helical" evidence="8">
    <location>
        <begin position="316"/>
        <end position="334"/>
    </location>
</feature>
<dbReference type="Proteomes" id="UP001501510">
    <property type="component" value="Unassembled WGS sequence"/>
</dbReference>
<dbReference type="InterPro" id="IPR018093">
    <property type="entry name" value="BCCT_CS"/>
</dbReference>
<keyword evidence="10" id="KW-1185">Reference proteome</keyword>
<feature type="transmembrane region" description="Helical" evidence="8">
    <location>
        <begin position="189"/>
        <end position="208"/>
    </location>
</feature>
<feature type="transmembrane region" description="Helical" evidence="8">
    <location>
        <begin position="261"/>
        <end position="281"/>
    </location>
</feature>
<feature type="transmembrane region" description="Helical" evidence="8">
    <location>
        <begin position="12"/>
        <end position="30"/>
    </location>
</feature>
<protein>
    <submittedName>
        <fullName evidence="9">BCCT family transporter</fullName>
    </submittedName>
</protein>
<evidence type="ECO:0000256" key="7">
    <source>
        <dbReference type="ARBA" id="ARBA00023136"/>
    </source>
</evidence>
<evidence type="ECO:0000256" key="2">
    <source>
        <dbReference type="ARBA" id="ARBA00005658"/>
    </source>
</evidence>
<dbReference type="Pfam" id="PF02028">
    <property type="entry name" value="BCCT"/>
    <property type="match status" value="1"/>
</dbReference>
<comment type="subcellular location">
    <subcellularLocation>
        <location evidence="1">Cell membrane</location>
        <topology evidence="1">Multi-pass membrane protein</topology>
    </subcellularLocation>
</comment>
<feature type="transmembrane region" description="Helical" evidence="8">
    <location>
        <begin position="400"/>
        <end position="423"/>
    </location>
</feature>
<dbReference type="EMBL" id="BAAACG010000009">
    <property type="protein sequence ID" value="GAA0739873.1"/>
    <property type="molecule type" value="Genomic_DNA"/>
</dbReference>
<accession>A0ABN1JHC4</accession>